<feature type="compositionally biased region" description="Pro residues" evidence="1">
    <location>
        <begin position="19"/>
        <end position="32"/>
    </location>
</feature>
<evidence type="ECO:0000313" key="2">
    <source>
        <dbReference type="EMBL" id="TGO35244.1"/>
    </source>
</evidence>
<keyword evidence="3" id="KW-1185">Reference proteome</keyword>
<sequence>MSIAIEDFGITENDIQVPISPPEQPIPSPIPTPTIVTWDGPSDSHDPLNWSPRNIWIDIGLTTSS</sequence>
<gene>
    <name evidence="2" type="ORF">BHYA_0165g00160</name>
</gene>
<evidence type="ECO:0000256" key="1">
    <source>
        <dbReference type="SAM" id="MobiDB-lite"/>
    </source>
</evidence>
<accession>A0A4Z1GE27</accession>
<organism evidence="2 3">
    <name type="scientific">Botrytis hyacinthi</name>
    <dbReference type="NCBI Taxonomy" id="278943"/>
    <lineage>
        <taxon>Eukaryota</taxon>
        <taxon>Fungi</taxon>
        <taxon>Dikarya</taxon>
        <taxon>Ascomycota</taxon>
        <taxon>Pezizomycotina</taxon>
        <taxon>Leotiomycetes</taxon>
        <taxon>Helotiales</taxon>
        <taxon>Sclerotiniaceae</taxon>
        <taxon>Botrytis</taxon>
    </lineage>
</organism>
<proteinExistence type="predicted"/>
<dbReference type="AlphaFoldDB" id="A0A4Z1GE27"/>
<protein>
    <submittedName>
        <fullName evidence="2">Uncharacterized protein</fullName>
    </submittedName>
</protein>
<dbReference type="EMBL" id="PQXK01000165">
    <property type="protein sequence ID" value="TGO35244.1"/>
    <property type="molecule type" value="Genomic_DNA"/>
</dbReference>
<feature type="region of interest" description="Disordered" evidence="1">
    <location>
        <begin position="12"/>
        <end position="49"/>
    </location>
</feature>
<dbReference type="Proteomes" id="UP000297814">
    <property type="component" value="Unassembled WGS sequence"/>
</dbReference>
<evidence type="ECO:0000313" key="3">
    <source>
        <dbReference type="Proteomes" id="UP000297814"/>
    </source>
</evidence>
<reference evidence="2 3" key="1">
    <citation type="submission" date="2017-12" db="EMBL/GenBank/DDBJ databases">
        <title>Comparative genomics of Botrytis spp.</title>
        <authorList>
            <person name="Valero-Jimenez C.A."/>
            <person name="Tapia P."/>
            <person name="Veloso J."/>
            <person name="Silva-Moreno E."/>
            <person name="Staats M."/>
            <person name="Valdes J.H."/>
            <person name="Van Kan J.A.L."/>
        </authorList>
    </citation>
    <scope>NUCLEOTIDE SEQUENCE [LARGE SCALE GENOMIC DNA]</scope>
    <source>
        <strain evidence="2 3">Bh0001</strain>
    </source>
</reference>
<comment type="caution">
    <text evidence="2">The sequence shown here is derived from an EMBL/GenBank/DDBJ whole genome shotgun (WGS) entry which is preliminary data.</text>
</comment>
<name>A0A4Z1GE27_9HELO</name>